<keyword evidence="2" id="KW-0680">Restriction system</keyword>
<evidence type="ECO:0000256" key="1">
    <source>
        <dbReference type="ARBA" id="ARBA00010923"/>
    </source>
</evidence>
<dbReference type="GO" id="GO:0008168">
    <property type="term" value="F:methyltransferase activity"/>
    <property type="evidence" value="ECO:0007669"/>
    <property type="project" value="UniProtKB-KW"/>
</dbReference>
<dbReference type="InterPro" id="IPR044946">
    <property type="entry name" value="Restrct_endonuc_typeI_TRD_sf"/>
</dbReference>
<evidence type="ECO:0000256" key="3">
    <source>
        <dbReference type="ARBA" id="ARBA00023125"/>
    </source>
</evidence>
<keyword evidence="5" id="KW-0808">Transferase</keyword>
<accession>A0A0G1RGY3</accession>
<dbReference type="InterPro" id="IPR000055">
    <property type="entry name" value="Restrct_endonuc_typeI_TRD"/>
</dbReference>
<evidence type="ECO:0000256" key="2">
    <source>
        <dbReference type="ARBA" id="ARBA00022747"/>
    </source>
</evidence>
<dbReference type="GO" id="GO:0003677">
    <property type="term" value="F:DNA binding"/>
    <property type="evidence" value="ECO:0007669"/>
    <property type="project" value="UniProtKB-KW"/>
</dbReference>
<dbReference type="Proteomes" id="UP000034684">
    <property type="component" value="Unassembled WGS sequence"/>
</dbReference>
<keyword evidence="3" id="KW-0238">DNA-binding</keyword>
<protein>
    <submittedName>
        <fullName evidence="5">Dna methylase-type i restriction-modification system</fullName>
    </submittedName>
</protein>
<dbReference type="SUPFAM" id="SSF116734">
    <property type="entry name" value="DNA methylase specificity domain"/>
    <property type="match status" value="2"/>
</dbReference>
<evidence type="ECO:0000313" key="5">
    <source>
        <dbReference type="EMBL" id="KKU56327.1"/>
    </source>
</evidence>
<comment type="caution">
    <text evidence="5">The sequence shown here is derived from an EMBL/GenBank/DDBJ whole genome shotgun (WGS) entry which is preliminary data.</text>
</comment>
<feature type="domain" description="Type I restriction modification DNA specificity" evidence="4">
    <location>
        <begin position="47"/>
        <end position="206"/>
    </location>
</feature>
<proteinExistence type="inferred from homology"/>
<dbReference type="Gene3D" id="3.90.220.20">
    <property type="entry name" value="DNA methylase specificity domains"/>
    <property type="match status" value="2"/>
</dbReference>
<dbReference type="GO" id="GO:0032259">
    <property type="term" value="P:methylation"/>
    <property type="evidence" value="ECO:0007669"/>
    <property type="project" value="UniProtKB-KW"/>
</dbReference>
<dbReference type="AlphaFoldDB" id="A0A0G1RGY3"/>
<evidence type="ECO:0000313" key="6">
    <source>
        <dbReference type="Proteomes" id="UP000034684"/>
    </source>
</evidence>
<evidence type="ECO:0000259" key="4">
    <source>
        <dbReference type="Pfam" id="PF01420"/>
    </source>
</evidence>
<sequence length="473" mass="53915">MNWQEIVKQNNLNVSIITLKQLNLATRIDAEHYQAHFLEIIDIVKKKNNKRLAELVTKPITTGHTPSMQDESYYGGDTKFIKTDNLRDNIITEDFNHYLSDKGALKLKNALLQPDDVIVTIIGANYSVVGRVARVFVDLGKSAINQNISLIRPKIKSGYLTTFLTGKYGKQQLYYLSRQTEQVNLNNVEVADVIVPIPSNDFEEKIHNIHTETHNLQLQAKSLYSQAEALLLSELGLFDYIPNEANTSIRDLFECLQDDRFDAEYWMPKYDEMQKRVASVTQGKLEQIVHHKKGVEVGSDAYQEEGEDFIRVSDFNIFGIEGVEKKISEELYENLKKNYQPKKGEVLFTKDGTIGLSYAVDEDIKGILSGAFLRLQPKTNINVHYLALVLNSLYCKYQIERMSGGAIIAHLKPDSAMKINIPILAQTKQDELGDMVIQSLQKRKEAKDLLDKAKRAVELFIEEDEETALRLLR</sequence>
<dbReference type="Pfam" id="PF01420">
    <property type="entry name" value="Methylase_S"/>
    <property type="match status" value="2"/>
</dbReference>
<dbReference type="PANTHER" id="PTHR30408">
    <property type="entry name" value="TYPE-1 RESTRICTION ENZYME ECOKI SPECIFICITY PROTEIN"/>
    <property type="match status" value="1"/>
</dbReference>
<name>A0A0G1RGY3_UNCKA</name>
<comment type="similarity">
    <text evidence="1">Belongs to the type-I restriction system S methylase family.</text>
</comment>
<organism evidence="5 6">
    <name type="scientific">candidate division WWE3 bacterium GW2011_GWB1_47_11</name>
    <dbReference type="NCBI Taxonomy" id="1619117"/>
    <lineage>
        <taxon>Bacteria</taxon>
        <taxon>Katanobacteria</taxon>
    </lineage>
</organism>
<dbReference type="PANTHER" id="PTHR30408:SF12">
    <property type="entry name" value="TYPE I RESTRICTION ENZYME MJAVIII SPECIFICITY SUBUNIT"/>
    <property type="match status" value="1"/>
</dbReference>
<dbReference type="InterPro" id="IPR052021">
    <property type="entry name" value="Type-I_RS_S_subunit"/>
</dbReference>
<dbReference type="EMBL" id="LCNN01000034">
    <property type="protein sequence ID" value="KKU56327.1"/>
    <property type="molecule type" value="Genomic_DNA"/>
</dbReference>
<keyword evidence="5" id="KW-0489">Methyltransferase</keyword>
<feature type="domain" description="Type I restriction modification DNA specificity" evidence="4">
    <location>
        <begin position="284"/>
        <end position="427"/>
    </location>
</feature>
<gene>
    <name evidence="5" type="ORF">UX79_C0034G0005</name>
</gene>
<dbReference type="GO" id="GO:0009307">
    <property type="term" value="P:DNA restriction-modification system"/>
    <property type="evidence" value="ECO:0007669"/>
    <property type="project" value="UniProtKB-KW"/>
</dbReference>
<reference evidence="5 6" key="1">
    <citation type="journal article" date="2015" name="Nature">
        <title>rRNA introns, odd ribosomes, and small enigmatic genomes across a large radiation of phyla.</title>
        <authorList>
            <person name="Brown C.T."/>
            <person name="Hug L.A."/>
            <person name="Thomas B.C."/>
            <person name="Sharon I."/>
            <person name="Castelle C.J."/>
            <person name="Singh A."/>
            <person name="Wilkins M.J."/>
            <person name="Williams K.H."/>
            <person name="Banfield J.F."/>
        </authorList>
    </citation>
    <scope>NUCLEOTIDE SEQUENCE [LARGE SCALE GENOMIC DNA]</scope>
</reference>